<keyword evidence="1" id="KW-1133">Transmembrane helix</keyword>
<dbReference type="AlphaFoldDB" id="A0A1G9TB14"/>
<keyword evidence="1" id="KW-0472">Membrane</keyword>
<evidence type="ECO:0000256" key="1">
    <source>
        <dbReference type="SAM" id="Phobius"/>
    </source>
</evidence>
<dbReference type="STRING" id="633440.SAMN05421869_14422"/>
<organism evidence="2 3">
    <name type="scientific">Nonomuraea jiangxiensis</name>
    <dbReference type="NCBI Taxonomy" id="633440"/>
    <lineage>
        <taxon>Bacteria</taxon>
        <taxon>Bacillati</taxon>
        <taxon>Actinomycetota</taxon>
        <taxon>Actinomycetes</taxon>
        <taxon>Streptosporangiales</taxon>
        <taxon>Streptosporangiaceae</taxon>
        <taxon>Nonomuraea</taxon>
    </lineage>
</organism>
<accession>A0A1G9TB14</accession>
<feature type="transmembrane region" description="Helical" evidence="1">
    <location>
        <begin position="6"/>
        <end position="28"/>
    </location>
</feature>
<protein>
    <submittedName>
        <fullName evidence="2">Uncharacterized protein</fullName>
    </submittedName>
</protein>
<reference evidence="2 3" key="1">
    <citation type="submission" date="2016-10" db="EMBL/GenBank/DDBJ databases">
        <authorList>
            <person name="de Groot N.N."/>
        </authorList>
    </citation>
    <scope>NUCLEOTIDE SEQUENCE [LARGE SCALE GENOMIC DNA]</scope>
    <source>
        <strain evidence="2 3">CGMCC 4.6533</strain>
    </source>
</reference>
<keyword evidence="3" id="KW-1185">Reference proteome</keyword>
<dbReference type="Proteomes" id="UP000199202">
    <property type="component" value="Unassembled WGS sequence"/>
</dbReference>
<name>A0A1G9TB14_9ACTN</name>
<dbReference type="EMBL" id="FNDJ01000044">
    <property type="protein sequence ID" value="SDM44850.1"/>
    <property type="molecule type" value="Genomic_DNA"/>
</dbReference>
<gene>
    <name evidence="2" type="ORF">SAMN05421869_14422</name>
</gene>
<proteinExistence type="predicted"/>
<evidence type="ECO:0000313" key="2">
    <source>
        <dbReference type="EMBL" id="SDM44850.1"/>
    </source>
</evidence>
<keyword evidence="1" id="KW-0812">Transmembrane</keyword>
<evidence type="ECO:0000313" key="3">
    <source>
        <dbReference type="Proteomes" id="UP000199202"/>
    </source>
</evidence>
<sequence length="38" mass="3898">MVITVVVWDISTMNVAVLLLGCRIALVASSATMSSASS</sequence>